<dbReference type="PROSITE" id="PS51805">
    <property type="entry name" value="EPHD"/>
    <property type="match status" value="1"/>
</dbReference>
<dbReference type="OrthoDB" id="20839at2759"/>
<keyword evidence="9" id="KW-1185">Reference proteome</keyword>
<dbReference type="GO" id="GO:0006357">
    <property type="term" value="P:regulation of transcription by RNA polymerase II"/>
    <property type="evidence" value="ECO:0007669"/>
    <property type="project" value="TreeGrafter"/>
</dbReference>
<keyword evidence="1" id="KW-0479">Metal-binding</keyword>
<dbReference type="PANTHER" id="PTHR13793">
    <property type="entry name" value="PHD FINGER PROTEINS"/>
    <property type="match status" value="1"/>
</dbReference>
<name>A0A6J8APN9_MYTCO</name>
<keyword evidence="2 4" id="KW-0863">Zinc-finger</keyword>
<feature type="domain" description="PHD-type" evidence="7">
    <location>
        <begin position="324"/>
        <end position="383"/>
    </location>
</feature>
<feature type="coiled-coil region" evidence="5">
    <location>
        <begin position="202"/>
        <end position="229"/>
    </location>
</feature>
<evidence type="ECO:0000256" key="4">
    <source>
        <dbReference type="PROSITE-ProRule" id="PRU00146"/>
    </source>
</evidence>
<gene>
    <name evidence="8" type="ORF">MCOR_9787</name>
</gene>
<dbReference type="SUPFAM" id="SSF57903">
    <property type="entry name" value="FYVE/PHD zinc finger"/>
    <property type="match status" value="1"/>
</dbReference>
<dbReference type="Pfam" id="PF13831">
    <property type="entry name" value="PHD_2"/>
    <property type="match status" value="1"/>
</dbReference>
<keyword evidence="3" id="KW-0862">Zinc</keyword>
<dbReference type="GO" id="GO:0008270">
    <property type="term" value="F:zinc ion binding"/>
    <property type="evidence" value="ECO:0007669"/>
    <property type="project" value="UniProtKB-KW"/>
</dbReference>
<evidence type="ECO:0000256" key="2">
    <source>
        <dbReference type="ARBA" id="ARBA00022771"/>
    </source>
</evidence>
<evidence type="ECO:0000256" key="1">
    <source>
        <dbReference type="ARBA" id="ARBA00022723"/>
    </source>
</evidence>
<dbReference type="AlphaFoldDB" id="A0A6J8APN9"/>
<dbReference type="InterPro" id="IPR011011">
    <property type="entry name" value="Znf_FYVE_PHD"/>
</dbReference>
<dbReference type="Proteomes" id="UP000507470">
    <property type="component" value="Unassembled WGS sequence"/>
</dbReference>
<evidence type="ECO:0000259" key="7">
    <source>
        <dbReference type="PROSITE" id="PS51805"/>
    </source>
</evidence>
<protein>
    <submittedName>
        <fullName evidence="8">JADE1</fullName>
    </submittedName>
</protein>
<dbReference type="InterPro" id="IPR019786">
    <property type="entry name" value="Zinc_finger_PHD-type_CS"/>
</dbReference>
<dbReference type="InterPro" id="IPR013083">
    <property type="entry name" value="Znf_RING/FYVE/PHD"/>
</dbReference>
<dbReference type="InterPro" id="IPR050701">
    <property type="entry name" value="Histone_Mod_Regulator"/>
</dbReference>
<dbReference type="PANTHER" id="PTHR13793:SF160">
    <property type="entry name" value="PHD FINGER PROTEIN RHINOCEROS"/>
    <property type="match status" value="1"/>
</dbReference>
<evidence type="ECO:0000313" key="8">
    <source>
        <dbReference type="EMBL" id="CAC5371255.1"/>
    </source>
</evidence>
<evidence type="ECO:0000256" key="5">
    <source>
        <dbReference type="SAM" id="Coils"/>
    </source>
</evidence>
<dbReference type="Pfam" id="PF13832">
    <property type="entry name" value="zf-HC5HC2H_2"/>
    <property type="match status" value="1"/>
</dbReference>
<dbReference type="CDD" id="cd15492">
    <property type="entry name" value="PHD_BRPF_JADE_like"/>
    <property type="match status" value="1"/>
</dbReference>
<reference evidence="8 9" key="1">
    <citation type="submission" date="2020-06" db="EMBL/GenBank/DDBJ databases">
        <authorList>
            <person name="Li R."/>
            <person name="Bekaert M."/>
        </authorList>
    </citation>
    <scope>NUCLEOTIDE SEQUENCE [LARGE SCALE GENOMIC DNA]</scope>
    <source>
        <strain evidence="9">wild</strain>
    </source>
</reference>
<dbReference type="InterPro" id="IPR034732">
    <property type="entry name" value="EPHD"/>
</dbReference>
<accession>A0A6J8APN9</accession>
<dbReference type="PROSITE" id="PS01359">
    <property type="entry name" value="ZF_PHD_1"/>
    <property type="match status" value="1"/>
</dbReference>
<sequence>MWLTCVKDIRNKISHTPSTTHYEQVRLDKWWTMLEGAVLGLASKVSLVQYEESIKEYIDLLKNSDPTASQLSDITDHIRAENAKFQDQLLHQQNNIVDNLKEDITHMLQQHKDEIAVEMKNLIINVKLNDVPSQTDQLSSTEVSSTEHQAAHPSRMHIDQSSLEVFPKDSAGINTEDTCDFKEGDDGVQCPLCHNRLCCKLCEENREMIKCLEKHNRKLKNDVESMFDEPSEAKDFSVLEPSSKRIKLETDVGTFKAGDREKKTDRKEVDEDAECDVCKTTDSEEKNEMVFCDGCNVCVHQACYGIRRIPRGRWYCKPCSENVKPKCVLCHNTGGAMKKTSDDTTWAYVVCALWIREVKIENTKDMGPILDMEKIPYSRWALT</sequence>
<dbReference type="PROSITE" id="PS50016">
    <property type="entry name" value="ZF_PHD_2"/>
    <property type="match status" value="1"/>
</dbReference>
<proteinExistence type="predicted"/>
<organism evidence="8 9">
    <name type="scientific">Mytilus coruscus</name>
    <name type="common">Sea mussel</name>
    <dbReference type="NCBI Taxonomy" id="42192"/>
    <lineage>
        <taxon>Eukaryota</taxon>
        <taxon>Metazoa</taxon>
        <taxon>Spiralia</taxon>
        <taxon>Lophotrochozoa</taxon>
        <taxon>Mollusca</taxon>
        <taxon>Bivalvia</taxon>
        <taxon>Autobranchia</taxon>
        <taxon>Pteriomorphia</taxon>
        <taxon>Mytilida</taxon>
        <taxon>Mytiloidea</taxon>
        <taxon>Mytilidae</taxon>
        <taxon>Mytilinae</taxon>
        <taxon>Mytilus</taxon>
    </lineage>
</organism>
<evidence type="ECO:0000256" key="3">
    <source>
        <dbReference type="ARBA" id="ARBA00022833"/>
    </source>
</evidence>
<dbReference type="InterPro" id="IPR019787">
    <property type="entry name" value="Znf_PHD-finger"/>
</dbReference>
<dbReference type="EMBL" id="CACVKT020001750">
    <property type="protein sequence ID" value="CAC5371255.1"/>
    <property type="molecule type" value="Genomic_DNA"/>
</dbReference>
<dbReference type="InterPro" id="IPR001965">
    <property type="entry name" value="Znf_PHD"/>
</dbReference>
<dbReference type="SMART" id="SM00249">
    <property type="entry name" value="PHD"/>
    <property type="match status" value="1"/>
</dbReference>
<keyword evidence="5" id="KW-0175">Coiled coil</keyword>
<dbReference type="Gene3D" id="3.30.40.10">
    <property type="entry name" value="Zinc/RING finger domain, C3HC4 (zinc finger)"/>
    <property type="match status" value="2"/>
</dbReference>
<feature type="domain" description="PHD-type" evidence="6">
    <location>
        <begin position="272"/>
        <end position="322"/>
    </location>
</feature>
<evidence type="ECO:0000313" key="9">
    <source>
        <dbReference type="Proteomes" id="UP000507470"/>
    </source>
</evidence>
<evidence type="ECO:0000259" key="6">
    <source>
        <dbReference type="PROSITE" id="PS50016"/>
    </source>
</evidence>